<evidence type="ECO:0000313" key="2">
    <source>
        <dbReference type="Proteomes" id="UP000420562"/>
    </source>
</evidence>
<dbReference type="RefSeq" id="WP_151129340.1">
    <property type="nucleotide sequence ID" value="NZ_VZQZ01000010.1"/>
</dbReference>
<dbReference type="Proteomes" id="UP000420562">
    <property type="component" value="Unassembled WGS sequence"/>
</dbReference>
<proteinExistence type="predicted"/>
<dbReference type="EMBL" id="VZQZ01000010">
    <property type="protein sequence ID" value="KAB0664020.1"/>
    <property type="molecule type" value="Genomic_DNA"/>
</dbReference>
<reference evidence="1 2" key="1">
    <citation type="submission" date="2019-09" db="EMBL/GenBank/DDBJ databases">
        <title>Geobacter sp. Red96, a novel strain isolated from paddy soil.</title>
        <authorList>
            <person name="Xu Z."/>
            <person name="Masuda Y."/>
            <person name="Itoh H."/>
            <person name="Senoo K."/>
        </authorList>
    </citation>
    <scope>NUCLEOTIDE SEQUENCE [LARGE SCALE GENOMIC DNA]</scope>
    <source>
        <strain evidence="1 2">Red96</strain>
    </source>
</reference>
<name>A0A7J4ZNE9_9BACT</name>
<accession>A0A7J4ZNE9</accession>
<organism evidence="1 2">
    <name type="scientific">Oryzomonas japonica</name>
    <dbReference type="NCBI Taxonomy" id="2603858"/>
    <lineage>
        <taxon>Bacteria</taxon>
        <taxon>Pseudomonadati</taxon>
        <taxon>Thermodesulfobacteriota</taxon>
        <taxon>Desulfuromonadia</taxon>
        <taxon>Geobacterales</taxon>
        <taxon>Geobacteraceae</taxon>
        <taxon>Oryzomonas</taxon>
    </lineage>
</organism>
<dbReference type="AlphaFoldDB" id="A0A7J4ZNE9"/>
<evidence type="ECO:0000313" key="1">
    <source>
        <dbReference type="EMBL" id="KAB0664020.1"/>
    </source>
</evidence>
<sequence>MNGQEDKRRFATLIYWLAGRMLAPGGRPRQVDDRLLADYHHALADCRIERLEWAARHIFATEKWFPMPVELRTAAMLAPSTVLPPPPGDRRQIAEITGEQAEENRRQLGRMVAWFEETLEGRG</sequence>
<keyword evidence="2" id="KW-1185">Reference proteome</keyword>
<protein>
    <submittedName>
        <fullName evidence="1">Uncharacterized protein</fullName>
    </submittedName>
</protein>
<gene>
    <name evidence="1" type="ORF">F6V25_14515</name>
</gene>
<comment type="caution">
    <text evidence="1">The sequence shown here is derived from an EMBL/GenBank/DDBJ whole genome shotgun (WGS) entry which is preliminary data.</text>
</comment>